<accession>A0ACC1YIT9</accession>
<protein>
    <submittedName>
        <fullName evidence="1">F-box protein</fullName>
    </submittedName>
</protein>
<dbReference type="EMBL" id="CM051396">
    <property type="protein sequence ID" value="KAJ4722948.1"/>
    <property type="molecule type" value="Genomic_DNA"/>
</dbReference>
<proteinExistence type="predicted"/>
<organism evidence="1 2">
    <name type="scientific">Melia azedarach</name>
    <name type="common">Chinaberry tree</name>
    <dbReference type="NCBI Taxonomy" id="155640"/>
    <lineage>
        <taxon>Eukaryota</taxon>
        <taxon>Viridiplantae</taxon>
        <taxon>Streptophyta</taxon>
        <taxon>Embryophyta</taxon>
        <taxon>Tracheophyta</taxon>
        <taxon>Spermatophyta</taxon>
        <taxon>Magnoliopsida</taxon>
        <taxon>eudicotyledons</taxon>
        <taxon>Gunneridae</taxon>
        <taxon>Pentapetalae</taxon>
        <taxon>rosids</taxon>
        <taxon>malvids</taxon>
        <taxon>Sapindales</taxon>
        <taxon>Meliaceae</taxon>
        <taxon>Melia</taxon>
    </lineage>
</organism>
<gene>
    <name evidence="1" type="ORF">OWV82_006373</name>
</gene>
<keyword evidence="2" id="KW-1185">Reference proteome</keyword>
<sequence>MDNNIVNNLPVECISLIISLTSPRDACRLSVVSPAFKSAADSDTVWEKFLPPDYQQIITSNSVSSSFSSSSLLLMNSLSKKDLYFHLCNNPIPIDDGNMCFSVGKEDGKKCYMIGARALSIPLKDASAFCLWKSLPESRFAEVVELKVMWWIDVKGRIETKILSRNTTYAAYLVYKLAAETFGFENKPVQLSVYFEGTDEPAEKCYAAMLDPAANKNSRQFLDGAGGWMEIEMGEFFVNGDDGRVVCSLFDMGGLINYKHGLIIQGIMVRPKSGC</sequence>
<dbReference type="Proteomes" id="UP001164539">
    <property type="component" value="Chromosome 3"/>
</dbReference>
<evidence type="ECO:0000313" key="2">
    <source>
        <dbReference type="Proteomes" id="UP001164539"/>
    </source>
</evidence>
<comment type="caution">
    <text evidence="1">The sequence shown here is derived from an EMBL/GenBank/DDBJ whole genome shotgun (WGS) entry which is preliminary data.</text>
</comment>
<reference evidence="1 2" key="1">
    <citation type="journal article" date="2023" name="Science">
        <title>Complex scaffold remodeling in plant triterpene biosynthesis.</title>
        <authorList>
            <person name="De La Pena R."/>
            <person name="Hodgson H."/>
            <person name="Liu J.C."/>
            <person name="Stephenson M.J."/>
            <person name="Martin A.C."/>
            <person name="Owen C."/>
            <person name="Harkess A."/>
            <person name="Leebens-Mack J."/>
            <person name="Jimenez L.E."/>
            <person name="Osbourn A."/>
            <person name="Sattely E.S."/>
        </authorList>
    </citation>
    <scope>NUCLEOTIDE SEQUENCE [LARGE SCALE GENOMIC DNA]</scope>
    <source>
        <strain evidence="2">cv. JPN11</strain>
        <tissue evidence="1">Leaf</tissue>
    </source>
</reference>
<evidence type="ECO:0000313" key="1">
    <source>
        <dbReference type="EMBL" id="KAJ4722948.1"/>
    </source>
</evidence>
<name>A0ACC1YIT9_MELAZ</name>